<comment type="caution">
    <text evidence="5">The sequence shown here is derived from an EMBL/GenBank/DDBJ whole genome shotgun (WGS) entry which is preliminary data.</text>
</comment>
<keyword evidence="3" id="KW-0460">Magnesium</keyword>
<dbReference type="RefSeq" id="WP_244932725.1">
    <property type="nucleotide sequence ID" value="NZ_BAAAIK010000003.1"/>
</dbReference>
<dbReference type="CDD" id="cd18876">
    <property type="entry name" value="NUDIX_Hydrolase"/>
    <property type="match status" value="1"/>
</dbReference>
<comment type="cofactor">
    <cofactor evidence="1">
        <name>Mg(2+)</name>
        <dbReference type="ChEBI" id="CHEBI:18420"/>
    </cofactor>
</comment>
<dbReference type="Gene3D" id="3.40.630.30">
    <property type="match status" value="1"/>
</dbReference>
<keyword evidence="6" id="KW-1185">Reference proteome</keyword>
<dbReference type="InterPro" id="IPR016181">
    <property type="entry name" value="Acyl_CoA_acyltransferase"/>
</dbReference>
<dbReference type="PANTHER" id="PTHR43046">
    <property type="entry name" value="GDP-MANNOSE MANNOSYL HYDROLASE"/>
    <property type="match status" value="1"/>
</dbReference>
<dbReference type="GO" id="GO:0016787">
    <property type="term" value="F:hydrolase activity"/>
    <property type="evidence" value="ECO:0007669"/>
    <property type="project" value="UniProtKB-KW"/>
</dbReference>
<evidence type="ECO:0000256" key="2">
    <source>
        <dbReference type="ARBA" id="ARBA00022801"/>
    </source>
</evidence>
<evidence type="ECO:0000313" key="5">
    <source>
        <dbReference type="EMBL" id="TQL49593.1"/>
    </source>
</evidence>
<dbReference type="Pfam" id="PF00293">
    <property type="entry name" value="NUDIX"/>
    <property type="match status" value="1"/>
</dbReference>
<dbReference type="Gene3D" id="3.90.79.10">
    <property type="entry name" value="Nucleoside Triphosphate Pyrophosphohydrolase"/>
    <property type="match status" value="1"/>
</dbReference>
<dbReference type="SUPFAM" id="SSF55811">
    <property type="entry name" value="Nudix"/>
    <property type="match status" value="1"/>
</dbReference>
<dbReference type="AlphaFoldDB" id="A0A542YNA7"/>
<feature type="domain" description="Nudix hydrolase" evidence="4">
    <location>
        <begin position="130"/>
        <end position="259"/>
    </location>
</feature>
<dbReference type="Proteomes" id="UP000319516">
    <property type="component" value="Unassembled WGS sequence"/>
</dbReference>
<reference evidence="5 6" key="1">
    <citation type="submission" date="2019-06" db="EMBL/GenBank/DDBJ databases">
        <title>Sequencing the genomes of 1000 actinobacteria strains.</title>
        <authorList>
            <person name="Klenk H.-P."/>
        </authorList>
    </citation>
    <scope>NUCLEOTIDE SEQUENCE [LARGE SCALE GENOMIC DNA]</scope>
    <source>
        <strain evidence="5 6">DSM 12335</strain>
    </source>
</reference>
<keyword evidence="2" id="KW-0378">Hydrolase</keyword>
<proteinExistence type="predicted"/>
<evidence type="ECO:0000256" key="3">
    <source>
        <dbReference type="ARBA" id="ARBA00022842"/>
    </source>
</evidence>
<organism evidence="5 6">
    <name type="scientific">Ornithinicoccus hortensis</name>
    <dbReference type="NCBI Taxonomy" id="82346"/>
    <lineage>
        <taxon>Bacteria</taxon>
        <taxon>Bacillati</taxon>
        <taxon>Actinomycetota</taxon>
        <taxon>Actinomycetes</taxon>
        <taxon>Micrococcales</taxon>
        <taxon>Intrasporangiaceae</taxon>
        <taxon>Ornithinicoccus</taxon>
    </lineage>
</organism>
<protein>
    <submittedName>
        <fullName evidence="5">ADP-ribose pyrophosphatase YjhB (NUDIX family)</fullName>
    </submittedName>
</protein>
<dbReference type="SUPFAM" id="SSF55729">
    <property type="entry name" value="Acyl-CoA N-acyltransferases (Nat)"/>
    <property type="match status" value="1"/>
</dbReference>
<evidence type="ECO:0000259" key="4">
    <source>
        <dbReference type="PROSITE" id="PS51462"/>
    </source>
</evidence>
<evidence type="ECO:0000313" key="6">
    <source>
        <dbReference type="Proteomes" id="UP000319516"/>
    </source>
</evidence>
<accession>A0A542YNA7</accession>
<name>A0A542YNA7_9MICO</name>
<dbReference type="PANTHER" id="PTHR43046:SF12">
    <property type="entry name" value="GDP-MANNOSE MANNOSYL HYDROLASE"/>
    <property type="match status" value="1"/>
</dbReference>
<sequence length="278" mass="30029">MPEGTAPLQLRVVPTEDGLGVLTWDGTCSGSSAEAARFWADRAARDVVSAVLEAAFSAGTRRVEVEVPVADRDVRRTLHRAGMRPEGTARGRGTGADGRPVDVVRLARLADDAPPGTREGFISMLNATLPTKRVIGQGVIRDGAGSVLLCELVYKREWDLPGGVVDPRESPAHTVAREVGEELSVSLAPGRLLAVNWLPPYRQWEDAVLLVFDLGVHPDLVDRVVLERSELRAVHWCRPEELGDHVAPYVERHLTRILAADPAAGPLYLEDGTPPGGE</sequence>
<dbReference type="InterPro" id="IPR000086">
    <property type="entry name" value="NUDIX_hydrolase_dom"/>
</dbReference>
<evidence type="ECO:0000256" key="1">
    <source>
        <dbReference type="ARBA" id="ARBA00001946"/>
    </source>
</evidence>
<dbReference type="PROSITE" id="PS51462">
    <property type="entry name" value="NUDIX"/>
    <property type="match status" value="1"/>
</dbReference>
<dbReference type="EMBL" id="VFOP01000001">
    <property type="protein sequence ID" value="TQL49593.1"/>
    <property type="molecule type" value="Genomic_DNA"/>
</dbReference>
<gene>
    <name evidence="5" type="ORF">FB467_0668</name>
</gene>
<dbReference type="InterPro" id="IPR015797">
    <property type="entry name" value="NUDIX_hydrolase-like_dom_sf"/>
</dbReference>